<feature type="transmembrane region" description="Helical" evidence="2">
    <location>
        <begin position="478"/>
        <end position="496"/>
    </location>
</feature>
<gene>
    <name evidence="4" type="ORF">Pa4123_38660</name>
</gene>
<name>A0ABQ5QVI8_9ACTN</name>
<dbReference type="InterPro" id="IPR006311">
    <property type="entry name" value="TAT_signal"/>
</dbReference>
<evidence type="ECO:0000256" key="3">
    <source>
        <dbReference type="SAM" id="SignalP"/>
    </source>
</evidence>
<sequence>MSVARRRRASLRLAAVAGTVIVLAAAAPAWAQQSGGVSAQIDDLVIGAVGAPGKALPMYVGAWDAINPKVAIDVSGLAGVATVEFPDTCSTSGSTTTCPVPLDDDSGIATYLPLHFRPAPGAAVGDKGTLTYTTSADDVDPYEQQTTVTVADGVDLVALVHDEIDSAKIGETITTRVVTYNAGNRAGDGIRALFFVSSGLTPASYQDCVYANDGSGGTIVACEFDGVFEPDQKYELTGGFQATVRPHAMGFESLDHTLEPLGIASELPDGLTFTSRGGKALKWAPAKSMTNAERVEIDNRDNWGSYYINKVPNTFDVAAVGVAVKGTVGQIVPVRIGVKNNGPAALDSTRSQEPVASFALTVPAGAKVVSVPRETCELILDNGDGSVRPVPAEPGGDYYYCRDPRTFLGVGESFLVEFGLKITSLDAAAGEVSRFATRMGEDPRKDDANHANDTAPVTVAGSGGAGGGLPVTGVQTGAIVGGGAVLLAAGAVLFVVSRRRRVVLVAGEDGR</sequence>
<keyword evidence="2" id="KW-1133">Transmembrane helix</keyword>
<reference evidence="4" key="1">
    <citation type="submission" date="2022-12" db="EMBL/GenBank/DDBJ databases">
        <title>New Phytohabitans aurantiacus sp. RD004123 nov., an actinomycete isolated from soil.</title>
        <authorList>
            <person name="Triningsih D.W."/>
            <person name="Harunari E."/>
            <person name="Igarashi Y."/>
        </authorList>
    </citation>
    <scope>NUCLEOTIDE SEQUENCE</scope>
    <source>
        <strain evidence="4">RD004123</strain>
    </source>
</reference>
<organism evidence="4 5">
    <name type="scientific">Phytohabitans aurantiacus</name>
    <dbReference type="NCBI Taxonomy" id="3016789"/>
    <lineage>
        <taxon>Bacteria</taxon>
        <taxon>Bacillati</taxon>
        <taxon>Actinomycetota</taxon>
        <taxon>Actinomycetes</taxon>
        <taxon>Micromonosporales</taxon>
        <taxon>Micromonosporaceae</taxon>
    </lineage>
</organism>
<feature type="chain" id="PRO_5047086888" description="Gram-positive cocci surface proteins LPxTG domain-containing protein" evidence="3">
    <location>
        <begin position="32"/>
        <end position="511"/>
    </location>
</feature>
<comment type="caution">
    <text evidence="4">The sequence shown here is derived from an EMBL/GenBank/DDBJ whole genome shotgun (WGS) entry which is preliminary data.</text>
</comment>
<keyword evidence="2" id="KW-0812">Transmembrane</keyword>
<evidence type="ECO:0000256" key="2">
    <source>
        <dbReference type="SAM" id="Phobius"/>
    </source>
</evidence>
<evidence type="ECO:0000313" key="5">
    <source>
        <dbReference type="Proteomes" id="UP001144280"/>
    </source>
</evidence>
<feature type="compositionally biased region" description="Basic and acidic residues" evidence="1">
    <location>
        <begin position="440"/>
        <end position="450"/>
    </location>
</feature>
<feature type="signal peptide" evidence="3">
    <location>
        <begin position="1"/>
        <end position="31"/>
    </location>
</feature>
<evidence type="ECO:0008006" key="6">
    <source>
        <dbReference type="Google" id="ProtNLM"/>
    </source>
</evidence>
<accession>A0ABQ5QVI8</accession>
<keyword evidence="5" id="KW-1185">Reference proteome</keyword>
<dbReference type="EMBL" id="BSDI01000017">
    <property type="protein sequence ID" value="GLH98591.1"/>
    <property type="molecule type" value="Genomic_DNA"/>
</dbReference>
<dbReference type="PROSITE" id="PS51318">
    <property type="entry name" value="TAT"/>
    <property type="match status" value="1"/>
</dbReference>
<keyword evidence="3" id="KW-0732">Signal</keyword>
<evidence type="ECO:0000256" key="1">
    <source>
        <dbReference type="SAM" id="MobiDB-lite"/>
    </source>
</evidence>
<protein>
    <recommendedName>
        <fullName evidence="6">Gram-positive cocci surface proteins LPxTG domain-containing protein</fullName>
    </recommendedName>
</protein>
<keyword evidence="2" id="KW-0472">Membrane</keyword>
<evidence type="ECO:0000313" key="4">
    <source>
        <dbReference type="EMBL" id="GLH98591.1"/>
    </source>
</evidence>
<dbReference type="Proteomes" id="UP001144280">
    <property type="component" value="Unassembled WGS sequence"/>
</dbReference>
<proteinExistence type="predicted"/>
<feature type="region of interest" description="Disordered" evidence="1">
    <location>
        <begin position="440"/>
        <end position="462"/>
    </location>
</feature>